<accession>A0AAP0JQE1</accession>
<dbReference type="EMBL" id="JBBNAE010000003">
    <property type="protein sequence ID" value="KAK9137072.1"/>
    <property type="molecule type" value="Genomic_DNA"/>
</dbReference>
<feature type="coiled-coil region" evidence="1">
    <location>
        <begin position="90"/>
        <end position="117"/>
    </location>
</feature>
<evidence type="ECO:0000256" key="1">
    <source>
        <dbReference type="SAM" id="Coils"/>
    </source>
</evidence>
<feature type="coiled-coil region" evidence="1">
    <location>
        <begin position="498"/>
        <end position="546"/>
    </location>
</feature>
<keyword evidence="4" id="KW-1185">Reference proteome</keyword>
<evidence type="ECO:0000313" key="4">
    <source>
        <dbReference type="Proteomes" id="UP001417504"/>
    </source>
</evidence>
<dbReference type="AlphaFoldDB" id="A0AAP0JQE1"/>
<evidence type="ECO:0000313" key="3">
    <source>
        <dbReference type="EMBL" id="KAK9137072.1"/>
    </source>
</evidence>
<feature type="transmembrane region" description="Helical" evidence="2">
    <location>
        <begin position="549"/>
        <end position="568"/>
    </location>
</feature>
<dbReference type="Proteomes" id="UP001417504">
    <property type="component" value="Unassembled WGS sequence"/>
</dbReference>
<reference evidence="3 4" key="1">
    <citation type="submission" date="2024-01" db="EMBL/GenBank/DDBJ databases">
        <title>Genome assemblies of Stephania.</title>
        <authorList>
            <person name="Yang L."/>
        </authorList>
    </citation>
    <scope>NUCLEOTIDE SEQUENCE [LARGE SCALE GENOMIC DNA]</scope>
    <source>
        <strain evidence="3">QJT</strain>
        <tissue evidence="3">Leaf</tissue>
    </source>
</reference>
<proteinExistence type="predicted"/>
<gene>
    <name evidence="3" type="ORF">Sjap_007666</name>
</gene>
<keyword evidence="2" id="KW-0472">Membrane</keyword>
<keyword evidence="1" id="KW-0175">Coiled coil</keyword>
<comment type="caution">
    <text evidence="3">The sequence shown here is derived from an EMBL/GenBank/DDBJ whole genome shotgun (WGS) entry which is preliminary data.</text>
</comment>
<keyword evidence="2" id="KW-0812">Transmembrane</keyword>
<name>A0AAP0JQE1_9MAGN</name>
<evidence type="ECO:0000256" key="2">
    <source>
        <dbReference type="SAM" id="Phobius"/>
    </source>
</evidence>
<protein>
    <submittedName>
        <fullName evidence="3">Uncharacterized protein</fullName>
    </submittedName>
</protein>
<keyword evidence="2" id="KW-1133">Transmembrane helix</keyword>
<organism evidence="3 4">
    <name type="scientific">Stephania japonica</name>
    <dbReference type="NCBI Taxonomy" id="461633"/>
    <lineage>
        <taxon>Eukaryota</taxon>
        <taxon>Viridiplantae</taxon>
        <taxon>Streptophyta</taxon>
        <taxon>Embryophyta</taxon>
        <taxon>Tracheophyta</taxon>
        <taxon>Spermatophyta</taxon>
        <taxon>Magnoliopsida</taxon>
        <taxon>Ranunculales</taxon>
        <taxon>Menispermaceae</taxon>
        <taxon>Menispermoideae</taxon>
        <taxon>Cissampelideae</taxon>
        <taxon>Stephania</taxon>
    </lineage>
</organism>
<sequence>MVKKKFSQISKVQKRGEEGAEAAAAAMVTQMEEKIANLKSLNELLLKETCERRREIDEMAKERKREGGAEAEAARVLGEKRVAEEAAAKAEMSRRVMVSLAEEVERLRERVERARRRKGGGRVNARRTVPFESSRGESRLKGELEGVVKEKRERDFEICELKKAVDLLSIDLGRERKGFQVVTRERDEIRKCVNVQMEELRGLGARLHEQEQRNVMVEEELGRVLAEMRGLVEERKERDRVFESLRTEKHSLECKLVESLRGSGPTSCHYICFEGKEKGLRSKIYELGKCNTEALEKQDLLRLDFGILVEEKRETEENLKLLLDEKVSITTSLEVALLQLKEQKNREDGIVHEKVEIEQKSAKQEFELLELRKEISRLQDSISALRIYARTIQKPINSCYKSVDGRKRELVQLRKESSKLFEETKGTKSRIETLMEEKRSLKRSLSKTEEDFKNLGSKMKSYELYVVKIFELLSDAAKVLCPSKEAVEDGKVGFVVNANNIEKELNLVGAELDAIKKTYMSKDEKVEELMKELEVTKNSLKEAHQKKSFWTLMSSATTVVVAASLAYYSRVR</sequence>